<gene>
    <name evidence="1" type="ORF">CLV58_12725</name>
</gene>
<dbReference type="EMBL" id="PVTE01000027">
    <property type="protein sequence ID" value="PRY29086.1"/>
    <property type="molecule type" value="Genomic_DNA"/>
</dbReference>
<accession>A0A2T0S6N8</accession>
<dbReference type="AlphaFoldDB" id="A0A2T0S6N8"/>
<proteinExistence type="predicted"/>
<comment type="caution">
    <text evidence="1">The sequence shown here is derived from an EMBL/GenBank/DDBJ whole genome shotgun (WGS) entry which is preliminary data.</text>
</comment>
<reference evidence="1 2" key="1">
    <citation type="submission" date="2018-03" db="EMBL/GenBank/DDBJ databases">
        <title>Genomic Encyclopedia of Archaeal and Bacterial Type Strains, Phase II (KMG-II): from individual species to whole genera.</title>
        <authorList>
            <person name="Goeker M."/>
        </authorList>
    </citation>
    <scope>NUCLEOTIDE SEQUENCE [LARGE SCALE GENOMIC DNA]</scope>
    <source>
        <strain evidence="1 2">DSM 28354</strain>
    </source>
</reference>
<evidence type="ECO:0000313" key="1">
    <source>
        <dbReference type="EMBL" id="PRY29086.1"/>
    </source>
</evidence>
<sequence length="37" mass="4192">MIEWAIRQTIIAVAHSIIPSIYHSVSHFSGTNVRELN</sequence>
<keyword evidence="2" id="KW-1185">Reference proteome</keyword>
<protein>
    <submittedName>
        <fullName evidence="1">Uncharacterized protein</fullName>
    </submittedName>
</protein>
<organism evidence="1 2">
    <name type="scientific">Spirosoma oryzae</name>
    <dbReference type="NCBI Taxonomy" id="1469603"/>
    <lineage>
        <taxon>Bacteria</taxon>
        <taxon>Pseudomonadati</taxon>
        <taxon>Bacteroidota</taxon>
        <taxon>Cytophagia</taxon>
        <taxon>Cytophagales</taxon>
        <taxon>Cytophagaceae</taxon>
        <taxon>Spirosoma</taxon>
    </lineage>
</organism>
<evidence type="ECO:0000313" key="2">
    <source>
        <dbReference type="Proteomes" id="UP000238375"/>
    </source>
</evidence>
<name>A0A2T0S6N8_9BACT</name>
<dbReference type="Proteomes" id="UP000238375">
    <property type="component" value="Unassembled WGS sequence"/>
</dbReference>